<name>A0A7D3R1N5_9VIRU</name>
<sequence>MSTVNLYDVLNVSQDSTPKEIKDAYRGLVKEFHPDKPGGDAEMFELVTHAYNILINPNTRKEYDEVYALSKQVETSHFDLKSKSEAYYKATDTDITKKKKSKDDQKKDFERAFEDMDRKHGYRRDKDFEEELTEKDTTRRLRDLQLAREQDDIESIHDKIFDDGRFDLARFNAAFDEMHKGHTELIHHQGNPEAYNVIGGGANFSSIDNLEDLYANDDGLGTSVYGPVKLDNGKKKKLTKEDIARISSADYTKNHNYKDKSYNKTLEEKIEEMKLERQKLEDRTLNDFNTDPSCGGYGIFSGLGMKNLNTVTWDDDEDIKTRYNRLLELRKNDLRK</sequence>
<dbReference type="InterPro" id="IPR018253">
    <property type="entry name" value="DnaJ_domain_CS"/>
</dbReference>
<reference evidence="4 5" key="1">
    <citation type="submission" date="2020-04" db="EMBL/GenBank/DDBJ databases">
        <title>Advantages and limits of metagenomic assembly and binning of a giant virus.</title>
        <authorList>
            <person name="Schulz F."/>
            <person name="Andreani J."/>
            <person name="Francis R."/>
            <person name="Boudjemaa H."/>
            <person name="Bou Khalil J.Y."/>
            <person name="Lee J."/>
            <person name="La Scola B."/>
            <person name="Woyke T."/>
        </authorList>
    </citation>
    <scope>NUCLEOTIDE SEQUENCE [LARGE SCALE GENOMIC DNA]</scope>
    <source>
        <strain evidence="4 5">FV1/VV64</strain>
    </source>
</reference>
<evidence type="ECO:0000313" key="5">
    <source>
        <dbReference type="Proteomes" id="UP001162001"/>
    </source>
</evidence>
<dbReference type="PRINTS" id="PR00625">
    <property type="entry name" value="JDOMAIN"/>
</dbReference>
<dbReference type="EMBL" id="MT418680">
    <property type="protein sequence ID" value="QKF93938.1"/>
    <property type="molecule type" value="Genomic_DNA"/>
</dbReference>
<proteinExistence type="predicted"/>
<dbReference type="GO" id="GO:0051087">
    <property type="term" value="F:protein-folding chaperone binding"/>
    <property type="evidence" value="ECO:0007669"/>
    <property type="project" value="TreeGrafter"/>
</dbReference>
<dbReference type="InterPro" id="IPR051948">
    <property type="entry name" value="Hsp70_co-chaperone_J-domain"/>
</dbReference>
<feature type="region of interest" description="Disordered" evidence="2">
    <location>
        <begin position="93"/>
        <end position="112"/>
    </location>
</feature>
<dbReference type="Gene3D" id="1.10.287.110">
    <property type="entry name" value="DnaJ domain"/>
    <property type="match status" value="1"/>
</dbReference>
<dbReference type="PROSITE" id="PS50076">
    <property type="entry name" value="DNAJ_2"/>
    <property type="match status" value="1"/>
</dbReference>
<protein>
    <submittedName>
        <fullName evidence="4">DnaJ chaperone protein</fullName>
    </submittedName>
</protein>
<keyword evidence="5" id="KW-1185">Reference proteome</keyword>
<dbReference type="InterPro" id="IPR036869">
    <property type="entry name" value="J_dom_sf"/>
</dbReference>
<dbReference type="SUPFAM" id="SSF46565">
    <property type="entry name" value="Chaperone J-domain"/>
    <property type="match status" value="1"/>
</dbReference>
<evidence type="ECO:0000313" key="4">
    <source>
        <dbReference type="EMBL" id="QKF93938.1"/>
    </source>
</evidence>
<evidence type="ECO:0000259" key="3">
    <source>
        <dbReference type="PROSITE" id="PS50076"/>
    </source>
</evidence>
<dbReference type="GO" id="GO:0051787">
    <property type="term" value="F:misfolded protein binding"/>
    <property type="evidence" value="ECO:0007669"/>
    <property type="project" value="TreeGrafter"/>
</dbReference>
<gene>
    <name evidence="4" type="ORF">Fadolivirus_1_480</name>
</gene>
<dbReference type="SMART" id="SM00271">
    <property type="entry name" value="DnaJ"/>
    <property type="match status" value="1"/>
</dbReference>
<dbReference type="PANTHER" id="PTHR44360:SF1">
    <property type="entry name" value="DNAJ HOMOLOG SUBFAMILY B MEMBER 9"/>
    <property type="match status" value="1"/>
</dbReference>
<dbReference type="Pfam" id="PF00226">
    <property type="entry name" value="DnaJ"/>
    <property type="match status" value="1"/>
</dbReference>
<dbReference type="Proteomes" id="UP001162001">
    <property type="component" value="Segment"/>
</dbReference>
<organism evidence="4 5">
    <name type="scientific">Fadolivirus FV1/VV64</name>
    <dbReference type="NCBI Taxonomy" id="3070911"/>
    <lineage>
        <taxon>Viruses</taxon>
        <taxon>Varidnaviria</taxon>
        <taxon>Bamfordvirae</taxon>
        <taxon>Nucleocytoviricota</taxon>
        <taxon>Megaviricetes</taxon>
        <taxon>Imitervirales</taxon>
        <taxon>Mimiviridae</taxon>
        <taxon>Klosneuvirinae</taxon>
        <taxon>Fadolivirus</taxon>
        <taxon>Fadolivirus algeromassiliense</taxon>
    </lineage>
</organism>
<feature type="domain" description="J" evidence="3">
    <location>
        <begin position="5"/>
        <end position="67"/>
    </location>
</feature>
<dbReference type="PROSITE" id="PS00636">
    <property type="entry name" value="DNAJ_1"/>
    <property type="match status" value="1"/>
</dbReference>
<dbReference type="PANTHER" id="PTHR44360">
    <property type="entry name" value="DNAJ HOMOLOG SUBFAMILY B MEMBER 9"/>
    <property type="match status" value="1"/>
</dbReference>
<dbReference type="InterPro" id="IPR001623">
    <property type="entry name" value="DnaJ_domain"/>
</dbReference>
<keyword evidence="1" id="KW-0143">Chaperone</keyword>
<dbReference type="GO" id="GO:0036503">
    <property type="term" value="P:ERAD pathway"/>
    <property type="evidence" value="ECO:0007669"/>
    <property type="project" value="TreeGrafter"/>
</dbReference>
<evidence type="ECO:0000256" key="1">
    <source>
        <dbReference type="ARBA" id="ARBA00023186"/>
    </source>
</evidence>
<dbReference type="CDD" id="cd06257">
    <property type="entry name" value="DnaJ"/>
    <property type="match status" value="1"/>
</dbReference>
<evidence type="ECO:0000256" key="2">
    <source>
        <dbReference type="SAM" id="MobiDB-lite"/>
    </source>
</evidence>
<accession>A0A7D3R1N5</accession>